<protein>
    <submittedName>
        <fullName evidence="1">Uncharacterized protein</fullName>
    </submittedName>
</protein>
<proteinExistence type="predicted"/>
<organism evidence="1 2">
    <name type="scientific">Thalassococcus arenae</name>
    <dbReference type="NCBI Taxonomy" id="2851652"/>
    <lineage>
        <taxon>Bacteria</taxon>
        <taxon>Pseudomonadati</taxon>
        <taxon>Pseudomonadota</taxon>
        <taxon>Alphaproteobacteria</taxon>
        <taxon>Rhodobacterales</taxon>
        <taxon>Roseobacteraceae</taxon>
        <taxon>Thalassococcus</taxon>
    </lineage>
</organism>
<evidence type="ECO:0000313" key="1">
    <source>
        <dbReference type="EMBL" id="MBV2359093.1"/>
    </source>
</evidence>
<dbReference type="EMBL" id="JAHRWL010000001">
    <property type="protein sequence ID" value="MBV2359093.1"/>
    <property type="molecule type" value="Genomic_DNA"/>
</dbReference>
<sequence length="177" mass="20419">MPHTKDNQPLRDELVRLLKGLDLYRAWRLSRLKRQHPGVDESALADEVVLPGSHFLHLFDTATDKNRLSVLREVRAWYAHGASDLANMARLSDETRREVDRFLDEFRETLGVGFHSQAGTLRKTADRVLKRGKVRTEDEYHLLKELEIDLSQTVLDADALERLSAMLRLFECTAQAR</sequence>
<gene>
    <name evidence="1" type="ORF">KUH32_04835</name>
</gene>
<accession>A0ABS6N520</accession>
<comment type="caution">
    <text evidence="1">The sequence shown here is derived from an EMBL/GenBank/DDBJ whole genome shotgun (WGS) entry which is preliminary data.</text>
</comment>
<name>A0ABS6N520_9RHOB</name>
<evidence type="ECO:0000313" key="2">
    <source>
        <dbReference type="Proteomes" id="UP001166293"/>
    </source>
</evidence>
<keyword evidence="2" id="KW-1185">Reference proteome</keyword>
<dbReference type="RefSeq" id="WP_217776926.1">
    <property type="nucleotide sequence ID" value="NZ_JAHRWL010000001.1"/>
</dbReference>
<dbReference type="Proteomes" id="UP001166293">
    <property type="component" value="Unassembled WGS sequence"/>
</dbReference>
<reference evidence="1" key="1">
    <citation type="submission" date="2021-06" db="EMBL/GenBank/DDBJ databases">
        <title>Thalassococcus sp. CAU 1522 isolated from sea sand, Republic of Korea.</title>
        <authorList>
            <person name="Kim W."/>
        </authorList>
    </citation>
    <scope>NUCLEOTIDE SEQUENCE</scope>
    <source>
        <strain evidence="1">CAU 1522</strain>
    </source>
</reference>